<feature type="compositionally biased region" description="Low complexity" evidence="1">
    <location>
        <begin position="739"/>
        <end position="753"/>
    </location>
</feature>
<organism evidence="2 3">
    <name type="scientific">Saponaria officinalis</name>
    <name type="common">Common soapwort</name>
    <name type="synonym">Lychnis saponaria</name>
    <dbReference type="NCBI Taxonomy" id="3572"/>
    <lineage>
        <taxon>Eukaryota</taxon>
        <taxon>Viridiplantae</taxon>
        <taxon>Streptophyta</taxon>
        <taxon>Embryophyta</taxon>
        <taxon>Tracheophyta</taxon>
        <taxon>Spermatophyta</taxon>
        <taxon>Magnoliopsida</taxon>
        <taxon>eudicotyledons</taxon>
        <taxon>Gunneridae</taxon>
        <taxon>Pentapetalae</taxon>
        <taxon>Caryophyllales</taxon>
        <taxon>Caryophyllaceae</taxon>
        <taxon>Caryophylleae</taxon>
        <taxon>Saponaria</taxon>
    </lineage>
</organism>
<feature type="compositionally biased region" description="Polar residues" evidence="1">
    <location>
        <begin position="648"/>
        <end position="660"/>
    </location>
</feature>
<feature type="compositionally biased region" description="Polar residues" evidence="1">
    <location>
        <begin position="304"/>
        <end position="317"/>
    </location>
</feature>
<feature type="region of interest" description="Disordered" evidence="1">
    <location>
        <begin position="545"/>
        <end position="660"/>
    </location>
</feature>
<feature type="compositionally biased region" description="Basic and acidic residues" evidence="1">
    <location>
        <begin position="759"/>
        <end position="775"/>
    </location>
</feature>
<comment type="caution">
    <text evidence="2">The sequence shown here is derived from an EMBL/GenBank/DDBJ whole genome shotgun (WGS) entry which is preliminary data.</text>
</comment>
<feature type="compositionally biased region" description="Polar residues" evidence="1">
    <location>
        <begin position="43"/>
        <end position="56"/>
    </location>
</feature>
<feature type="compositionally biased region" description="Basic and acidic residues" evidence="1">
    <location>
        <begin position="366"/>
        <end position="375"/>
    </location>
</feature>
<sequence>MGSKPDFTQKLLHDLRLRKERMSGAQSSDAFRGSSRDVFKPSKGSNTVQTIGQNNGSTHRISSSHTTTQQSTNQIVPYGGGRHSPQAGDLSMAIAYSFDNGGNLKAFELQSNAAMVNLLRQISKRSMQQTSNMQQQQSMNQFPTLTHLHIDEVARGAQKLNQILKACTSGLSIEKGSVEVGKELWKGAMDLEQSLRMLVSLQEASSNCVIKPQRKSRLRLLEEGEDCDDDSSITIVKQKQVERPVFSFDRASKNSKGSAQTDVQQKKQDVKGEPTNNPEKQGSIIPKGSHRRSASCGPEFRPPQQVSPSKPKNNTPRLPNVIAKLMGLEEVLQNAEPKPATEVQTWPKHRSGELISRTSRGNSRSAELKADDDKDVKVQVSQNRIESTKIATKTANTHGLQEEKAYPMTATNDDYYYRTTFDNQKNTWKEEKTVIKNCVRDLPEVIYKVNELQPQMTQPSDGAENARNTSMETRVSTVTQKPGVKNAADTLPKAAEIEKRSLEVPSKTKTASMITCSTHKAGDRAANNVSINQQKKKTDIQLQLEELPTNEPRGKKHKSENISQQALSSKSQQRKKTAHRPKPNNIQTVKSHPKNLQKQQNARQNNAEEGCATSNVSLTSKQNVDTVTEGASTNSELKEKSSASLKSGQNVASTNDKTDSQECISLTTEAQSATVLRRRVEAEQTAQRRKHTVNNVKTKEIMAKTICTTGKAVRRQKPLKQMLHGQKPKKLEQLIVPGRATRQSESTSESTQAIAEPCVDTKHEETQEAKSEHMDTTNQRIAEESSSLPDELPPSNKSDFTVPTVSDSQQSRQLVAGEDHESKPRKVATDGYKDEACTLHIPLQEWQRHSTTMKQEPLTEDEINLKQKLIQSHVFLNTAEALFKLHIPIGILNYAGDQINIDKDSNLILDCGYELLKKKGRRKEMSLYPNISKVMKSTEVRSLDNLVRQMHKDFETLRSYGRCEKEEFDEVEYILKMLERDIFYTAPDLNCMWDLGWNDMVFVYNKANEVIQDVEQSLLDELLGEIVSDGF</sequence>
<feature type="region of interest" description="Disordered" evidence="1">
    <location>
        <begin position="19"/>
        <end position="84"/>
    </location>
</feature>
<evidence type="ECO:0000313" key="2">
    <source>
        <dbReference type="EMBL" id="KAK9716079.1"/>
    </source>
</evidence>
<dbReference type="PANTHER" id="PTHR34282">
    <property type="entry name" value="OS01G0228800 PROTEIN-RELATED"/>
    <property type="match status" value="1"/>
</dbReference>
<keyword evidence="3" id="KW-1185">Reference proteome</keyword>
<feature type="compositionally biased region" description="Polar residues" evidence="1">
    <location>
        <begin position="796"/>
        <end position="813"/>
    </location>
</feature>
<feature type="compositionally biased region" description="Basic and acidic residues" evidence="1">
    <location>
        <begin position="817"/>
        <end position="829"/>
    </location>
</feature>
<dbReference type="Proteomes" id="UP001443914">
    <property type="component" value="Unassembled WGS sequence"/>
</dbReference>
<name>A0AAW1K8V6_SAPOF</name>
<evidence type="ECO:0008006" key="4">
    <source>
        <dbReference type="Google" id="ProtNLM"/>
    </source>
</evidence>
<feature type="region of interest" description="Disordered" evidence="1">
    <location>
        <begin position="246"/>
        <end position="318"/>
    </location>
</feature>
<proteinExistence type="predicted"/>
<dbReference type="AlphaFoldDB" id="A0AAW1K8V6"/>
<gene>
    <name evidence="2" type="ORF">RND81_06G209800</name>
</gene>
<reference evidence="2" key="1">
    <citation type="submission" date="2024-03" db="EMBL/GenBank/DDBJ databases">
        <title>WGS assembly of Saponaria officinalis var. Norfolk2.</title>
        <authorList>
            <person name="Jenkins J."/>
            <person name="Shu S."/>
            <person name="Grimwood J."/>
            <person name="Barry K."/>
            <person name="Goodstein D."/>
            <person name="Schmutz J."/>
            <person name="Leebens-Mack J."/>
            <person name="Osbourn A."/>
        </authorList>
    </citation>
    <scope>NUCLEOTIDE SEQUENCE [LARGE SCALE GENOMIC DNA]</scope>
    <source>
        <strain evidence="2">JIC</strain>
    </source>
</reference>
<feature type="region of interest" description="Disordered" evidence="1">
    <location>
        <begin position="736"/>
        <end position="829"/>
    </location>
</feature>
<evidence type="ECO:0000313" key="3">
    <source>
        <dbReference type="Proteomes" id="UP001443914"/>
    </source>
</evidence>
<feature type="region of interest" description="Disordered" evidence="1">
    <location>
        <begin position="336"/>
        <end position="375"/>
    </location>
</feature>
<dbReference type="EMBL" id="JBDFQZ010000006">
    <property type="protein sequence ID" value="KAK9716079.1"/>
    <property type="molecule type" value="Genomic_DNA"/>
</dbReference>
<feature type="compositionally biased region" description="Polar residues" evidence="1">
    <location>
        <begin position="584"/>
        <end position="634"/>
    </location>
</feature>
<protein>
    <recommendedName>
        <fullName evidence="4">DUF3741 domain-containing protein</fullName>
    </recommendedName>
</protein>
<feature type="compositionally biased region" description="Basic residues" evidence="1">
    <location>
        <begin position="572"/>
        <end position="582"/>
    </location>
</feature>
<feature type="compositionally biased region" description="Low complexity" evidence="1">
    <location>
        <begin position="784"/>
        <end position="795"/>
    </location>
</feature>
<accession>A0AAW1K8V6</accession>
<dbReference type="PANTHER" id="PTHR34282:SF1">
    <property type="entry name" value="DUF3741 DOMAIN-CONTAINING PROTEIN"/>
    <property type="match status" value="1"/>
</dbReference>
<evidence type="ECO:0000256" key="1">
    <source>
        <dbReference type="SAM" id="MobiDB-lite"/>
    </source>
</evidence>
<feature type="compositionally biased region" description="Low complexity" evidence="1">
    <location>
        <begin position="57"/>
        <end position="72"/>
    </location>
</feature>
<feature type="compositionally biased region" description="Polar residues" evidence="1">
    <location>
        <begin position="561"/>
        <end position="571"/>
    </location>
</feature>
<feature type="compositionally biased region" description="Polar residues" evidence="1">
    <location>
        <begin position="356"/>
        <end position="365"/>
    </location>
</feature>